<dbReference type="Proteomes" id="UP000198740">
    <property type="component" value="Unassembled WGS sequence"/>
</dbReference>
<dbReference type="RefSeq" id="WP_090406866.1">
    <property type="nucleotide sequence ID" value="NZ_CAUSAB010000008.1"/>
</dbReference>
<evidence type="ECO:0000256" key="2">
    <source>
        <dbReference type="ARBA" id="ARBA00023015"/>
    </source>
</evidence>
<dbReference type="InterPro" id="IPR036388">
    <property type="entry name" value="WH-like_DNA-bd_sf"/>
</dbReference>
<protein>
    <submittedName>
        <fullName evidence="7">RNA polymerase sigma-70 factor, ECF subfamily</fullName>
    </submittedName>
    <submittedName>
        <fullName evidence="8">Sigma-70 family RNA polymerase sigma factor</fullName>
    </submittedName>
</protein>
<dbReference type="PANTHER" id="PTHR43133:SF63">
    <property type="entry name" value="RNA POLYMERASE SIGMA FACTOR FECI-RELATED"/>
    <property type="match status" value="1"/>
</dbReference>
<keyword evidence="4" id="KW-0804">Transcription</keyword>
<dbReference type="InterPro" id="IPR013325">
    <property type="entry name" value="RNA_pol_sigma_r2"/>
</dbReference>
<feature type="domain" description="RNA polymerase sigma-70 region 2" evidence="5">
    <location>
        <begin position="15"/>
        <end position="80"/>
    </location>
</feature>
<keyword evidence="2" id="KW-0805">Transcription regulation</keyword>
<dbReference type="Pfam" id="PF08281">
    <property type="entry name" value="Sigma70_r4_2"/>
    <property type="match status" value="1"/>
</dbReference>
<evidence type="ECO:0000313" key="8">
    <source>
        <dbReference type="EMBL" id="TWR66621.1"/>
    </source>
</evidence>
<evidence type="ECO:0000313" key="10">
    <source>
        <dbReference type="Proteomes" id="UP000317267"/>
    </source>
</evidence>
<dbReference type="GO" id="GO:0006352">
    <property type="term" value="P:DNA-templated transcription initiation"/>
    <property type="evidence" value="ECO:0007669"/>
    <property type="project" value="InterPro"/>
</dbReference>
<keyword evidence="9" id="KW-1185">Reference proteome</keyword>
<dbReference type="OrthoDB" id="9797134at2"/>
<dbReference type="Gene3D" id="1.10.10.10">
    <property type="entry name" value="Winged helix-like DNA-binding domain superfamily/Winged helix DNA-binding domain"/>
    <property type="match status" value="1"/>
</dbReference>
<evidence type="ECO:0000256" key="4">
    <source>
        <dbReference type="ARBA" id="ARBA00023163"/>
    </source>
</evidence>
<name>A0A1H1I9H4_9PSED</name>
<comment type="similarity">
    <text evidence="1">Belongs to the sigma-70 factor family. ECF subfamily.</text>
</comment>
<evidence type="ECO:0000313" key="7">
    <source>
        <dbReference type="EMBL" id="SDR34383.1"/>
    </source>
</evidence>
<organism evidence="8 10">
    <name type="scientific">Pseudomonas grimontii</name>
    <dbReference type="NCBI Taxonomy" id="129847"/>
    <lineage>
        <taxon>Bacteria</taxon>
        <taxon>Pseudomonadati</taxon>
        <taxon>Pseudomonadota</taxon>
        <taxon>Gammaproteobacteria</taxon>
        <taxon>Pseudomonadales</taxon>
        <taxon>Pseudomonadaceae</taxon>
        <taxon>Pseudomonas</taxon>
    </lineage>
</organism>
<reference evidence="7 9" key="1">
    <citation type="submission" date="2016-10" db="EMBL/GenBank/DDBJ databases">
        <authorList>
            <person name="Varghese N."/>
            <person name="Submissions S."/>
        </authorList>
    </citation>
    <scope>NUCLEOTIDE SEQUENCE [LARGE SCALE GENOMIC DNA]</scope>
    <source>
        <strain evidence="7 9">BS2976</strain>
    </source>
</reference>
<dbReference type="SUPFAM" id="SSF88659">
    <property type="entry name" value="Sigma3 and sigma4 domains of RNA polymerase sigma factors"/>
    <property type="match status" value="1"/>
</dbReference>
<dbReference type="Pfam" id="PF04542">
    <property type="entry name" value="Sigma70_r2"/>
    <property type="match status" value="1"/>
</dbReference>
<dbReference type="GO" id="GO:0016987">
    <property type="term" value="F:sigma factor activity"/>
    <property type="evidence" value="ECO:0007669"/>
    <property type="project" value="UniProtKB-KW"/>
</dbReference>
<gene>
    <name evidence="8" type="ORF">FIV39_12040</name>
    <name evidence="7" type="ORF">SAMN04490186_5376</name>
</gene>
<evidence type="ECO:0000259" key="5">
    <source>
        <dbReference type="Pfam" id="PF04542"/>
    </source>
</evidence>
<dbReference type="InterPro" id="IPR007627">
    <property type="entry name" value="RNA_pol_sigma70_r2"/>
</dbReference>
<dbReference type="InterPro" id="IPR014284">
    <property type="entry name" value="RNA_pol_sigma-70_dom"/>
</dbReference>
<evidence type="ECO:0000256" key="1">
    <source>
        <dbReference type="ARBA" id="ARBA00010641"/>
    </source>
</evidence>
<dbReference type="PANTHER" id="PTHR43133">
    <property type="entry name" value="RNA POLYMERASE ECF-TYPE SIGMA FACTO"/>
    <property type="match status" value="1"/>
</dbReference>
<feature type="domain" description="RNA polymerase sigma factor 70 region 4 type 2" evidence="6">
    <location>
        <begin position="115"/>
        <end position="167"/>
    </location>
</feature>
<dbReference type="Gene3D" id="1.10.1740.10">
    <property type="match status" value="1"/>
</dbReference>
<evidence type="ECO:0000259" key="6">
    <source>
        <dbReference type="Pfam" id="PF08281"/>
    </source>
</evidence>
<keyword evidence="3" id="KW-0731">Sigma factor</keyword>
<accession>A0A1H1I9H4</accession>
<evidence type="ECO:0000313" key="9">
    <source>
        <dbReference type="Proteomes" id="UP000198740"/>
    </source>
</evidence>
<dbReference type="GO" id="GO:0003677">
    <property type="term" value="F:DNA binding"/>
    <property type="evidence" value="ECO:0007669"/>
    <property type="project" value="InterPro"/>
</dbReference>
<proteinExistence type="inferred from homology"/>
<dbReference type="SUPFAM" id="SSF88946">
    <property type="entry name" value="Sigma2 domain of RNA polymerase sigma factors"/>
    <property type="match status" value="1"/>
</dbReference>
<dbReference type="NCBIfam" id="TIGR02937">
    <property type="entry name" value="sigma70-ECF"/>
    <property type="match status" value="1"/>
</dbReference>
<reference evidence="8 10" key="2">
    <citation type="submission" date="2019-06" db="EMBL/GenBank/DDBJ databases">
        <title>Pseudomonas bimorpha sp. nov. isolated from bovine raw milk and skim milk concentrate.</title>
        <authorList>
            <person name="Hofmann K."/>
            <person name="Huptas C."/>
            <person name="Doll E."/>
            <person name="Scherer S."/>
            <person name="Wenning M."/>
        </authorList>
    </citation>
    <scope>NUCLEOTIDE SEQUENCE [LARGE SCALE GENOMIC DNA]</scope>
    <source>
        <strain evidence="8 10">DSM 17515</strain>
    </source>
</reference>
<dbReference type="InterPro" id="IPR013249">
    <property type="entry name" value="RNA_pol_sigma70_r4_t2"/>
</dbReference>
<dbReference type="EMBL" id="FNKM01000002">
    <property type="protein sequence ID" value="SDR34383.1"/>
    <property type="molecule type" value="Genomic_DNA"/>
</dbReference>
<dbReference type="InterPro" id="IPR013324">
    <property type="entry name" value="RNA_pol_sigma_r3/r4-like"/>
</dbReference>
<dbReference type="Proteomes" id="UP000317267">
    <property type="component" value="Unassembled WGS sequence"/>
</dbReference>
<dbReference type="InterPro" id="IPR039425">
    <property type="entry name" value="RNA_pol_sigma-70-like"/>
</dbReference>
<comment type="caution">
    <text evidence="8">The sequence shown here is derived from an EMBL/GenBank/DDBJ whole genome shotgun (WGS) entry which is preliminary data.</text>
</comment>
<dbReference type="EMBL" id="VFES01000006">
    <property type="protein sequence ID" value="TWR66621.1"/>
    <property type="molecule type" value="Genomic_DNA"/>
</dbReference>
<dbReference type="AlphaFoldDB" id="A0A1H1I9H4"/>
<sequence>MSASDLPLNHAVHALYTEHHGWLFGWLRKKLGCPHNAADLSHDTFVRILTSRDALGGMREPRAFLTTTARHLIIDRARRRHLEDTYLRELALTVEMMEQCQQSPEQILVTLEALEQIAFVLDGLALNARQAFLLYFLEGLRQSEIASRLGISERMVRKHLMNALMHCNHALDV</sequence>
<evidence type="ECO:0000256" key="3">
    <source>
        <dbReference type="ARBA" id="ARBA00023082"/>
    </source>
</evidence>